<feature type="region of interest" description="Disordered" evidence="1">
    <location>
        <begin position="143"/>
        <end position="186"/>
    </location>
</feature>
<proteinExistence type="predicted"/>
<protein>
    <submittedName>
        <fullName evidence="2">ZYBA0S05-01354g1_1</fullName>
    </submittedName>
</protein>
<keyword evidence="3" id="KW-1185">Reference proteome</keyword>
<accession>A0A8J2X8T2</accession>
<dbReference type="Proteomes" id="UP000019375">
    <property type="component" value="Unassembled WGS sequence"/>
</dbReference>
<evidence type="ECO:0000256" key="1">
    <source>
        <dbReference type="SAM" id="MobiDB-lite"/>
    </source>
</evidence>
<organism evidence="2 3">
    <name type="scientific">Zygosaccharomyces bailii (strain CLIB 213 / ATCC 58445 / CBS 680 / BCRC 21525 / NBRC 1098 / NCYC 1416 / NRRL Y-2227)</name>
    <dbReference type="NCBI Taxonomy" id="1333698"/>
    <lineage>
        <taxon>Eukaryota</taxon>
        <taxon>Fungi</taxon>
        <taxon>Dikarya</taxon>
        <taxon>Ascomycota</taxon>
        <taxon>Saccharomycotina</taxon>
        <taxon>Saccharomycetes</taxon>
        <taxon>Saccharomycetales</taxon>
        <taxon>Saccharomycetaceae</taxon>
        <taxon>Zygosaccharomyces</taxon>
    </lineage>
</organism>
<reference evidence="3" key="1">
    <citation type="journal article" date="2013" name="Genome Announc.">
        <title>Genome sequence of the food spoilage yeast Zygosaccharomyces bailii CLIB 213(T).</title>
        <authorList>
            <person name="Galeote V."/>
            <person name="Bigey F."/>
            <person name="Devillers H."/>
            <person name="Neuveglise C."/>
            <person name="Dequin S."/>
        </authorList>
    </citation>
    <scope>NUCLEOTIDE SEQUENCE [LARGE SCALE GENOMIC DNA]</scope>
    <source>
        <strain evidence="3">CLIB 213 / ATCC 58445 / CBS 680 / CCRC 21525 / NBRC 1098 / NCYC 1416 / NRRL Y-2227</strain>
    </source>
</reference>
<gene>
    <name evidence="2" type="ORF">BN860_01354g</name>
</gene>
<name>A0A8J2X8T2_ZYGB2</name>
<evidence type="ECO:0000313" key="2">
    <source>
        <dbReference type="EMBL" id="CDF89772.1"/>
    </source>
</evidence>
<dbReference type="EMBL" id="HG316458">
    <property type="protein sequence ID" value="CDF89772.1"/>
    <property type="molecule type" value="Genomic_DNA"/>
</dbReference>
<evidence type="ECO:0000313" key="3">
    <source>
        <dbReference type="Proteomes" id="UP000019375"/>
    </source>
</evidence>
<feature type="compositionally biased region" description="Basic and acidic residues" evidence="1">
    <location>
        <begin position="26"/>
        <end position="40"/>
    </location>
</feature>
<feature type="compositionally biased region" description="Basic and acidic residues" evidence="1">
    <location>
        <begin position="8"/>
        <end position="19"/>
    </location>
</feature>
<sequence length="186" mass="21026">MDPYALKQDNRNKFREKQRAKQRHATPSDRKYRALKRQEQASEQPQDDEAPDPPSNEYRYHEDVTMAYGQLQDEERNADANRRVKEALEGRGDDLGLGPEVPDLSGDVVTKKELDRMDVMGLNKVLGRQQAPALEKPLSYAAKSTIPSTKCEGSQKEESVKPNALSMPSKVPDDLQDDQDFLDGLL</sequence>
<feature type="compositionally biased region" description="Basic and acidic residues" evidence="1">
    <location>
        <begin position="73"/>
        <end position="94"/>
    </location>
</feature>
<feature type="region of interest" description="Disordered" evidence="1">
    <location>
        <begin position="1"/>
        <end position="105"/>
    </location>
</feature>
<feature type="compositionally biased region" description="Acidic residues" evidence="1">
    <location>
        <begin position="174"/>
        <end position="186"/>
    </location>
</feature>
<dbReference type="AlphaFoldDB" id="A0A8J2X8T2"/>
<dbReference type="InterPro" id="IPR035303">
    <property type="entry name" value="DUF5364"/>
</dbReference>
<dbReference type="Pfam" id="PF17322">
    <property type="entry name" value="DUF5364"/>
    <property type="match status" value="1"/>
</dbReference>
<dbReference type="OrthoDB" id="4069039at2759"/>